<gene>
    <name evidence="2" type="ORF">HSBGL_2849</name>
</gene>
<organism evidence="2 3">
    <name type="scientific">Halapricum desulfuricans</name>
    <dbReference type="NCBI Taxonomy" id="2841257"/>
    <lineage>
        <taxon>Archaea</taxon>
        <taxon>Methanobacteriati</taxon>
        <taxon>Methanobacteriota</taxon>
        <taxon>Stenosarchaea group</taxon>
        <taxon>Halobacteria</taxon>
        <taxon>Halobacteriales</taxon>
        <taxon>Haloarculaceae</taxon>
        <taxon>Halapricum</taxon>
    </lineage>
</organism>
<dbReference type="EMBL" id="CP064789">
    <property type="protein sequence ID" value="QSG13243.1"/>
    <property type="molecule type" value="Genomic_DNA"/>
</dbReference>
<feature type="domain" description="DUF8120" evidence="1">
    <location>
        <begin position="3"/>
        <end position="59"/>
    </location>
</feature>
<evidence type="ECO:0000313" key="3">
    <source>
        <dbReference type="Proteomes" id="UP000663305"/>
    </source>
</evidence>
<dbReference type="RefSeq" id="WP_229124989.1">
    <property type="nucleotide sequence ID" value="NZ_CP064789.1"/>
</dbReference>
<dbReference type="GeneID" id="68862370"/>
<reference evidence="2" key="1">
    <citation type="submission" date="2020-11" db="EMBL/GenBank/DDBJ databases">
        <title>Carbohydrate-dependent, anaerobic sulfur respiration: A novel catabolism in halophilic archaea.</title>
        <authorList>
            <person name="Sorokin D.Y."/>
            <person name="Messina E."/>
            <person name="Smedile F."/>
            <person name="La Cono V."/>
            <person name="Hallsworth J.E."/>
            <person name="Yakimov M.M."/>
        </authorList>
    </citation>
    <scope>NUCLEOTIDE SEQUENCE</scope>
    <source>
        <strain evidence="2">HSR-Bgl</strain>
    </source>
</reference>
<accession>A0A897NQY5</accession>
<evidence type="ECO:0000313" key="2">
    <source>
        <dbReference type="EMBL" id="QSG13243.1"/>
    </source>
</evidence>
<dbReference type="AlphaFoldDB" id="A0A897NQY5"/>
<dbReference type="InterPro" id="IPR058433">
    <property type="entry name" value="DUF8120"/>
</dbReference>
<evidence type="ECO:0000259" key="1">
    <source>
        <dbReference type="Pfam" id="PF26439"/>
    </source>
</evidence>
<name>A0A897NQY5_9EURY</name>
<dbReference type="Pfam" id="PF26439">
    <property type="entry name" value="DUF8120"/>
    <property type="match status" value="1"/>
</dbReference>
<sequence length="60" mass="6009">MTEIALSARTYSRLDTASKLLGLALIAAGLEVGPTSTAGATLALVGIAIGTTTVFITTNE</sequence>
<dbReference type="Proteomes" id="UP000663305">
    <property type="component" value="Chromosome"/>
</dbReference>
<proteinExistence type="predicted"/>
<protein>
    <recommendedName>
        <fullName evidence="1">DUF8120 domain-containing protein</fullName>
    </recommendedName>
</protein>